<evidence type="ECO:0000256" key="8">
    <source>
        <dbReference type="SAM" id="Phobius"/>
    </source>
</evidence>
<keyword evidence="5 8" id="KW-1133">Transmembrane helix</keyword>
<dbReference type="GO" id="GO:0016020">
    <property type="term" value="C:membrane"/>
    <property type="evidence" value="ECO:0007669"/>
    <property type="project" value="UniProtKB-SubCell"/>
</dbReference>
<feature type="region of interest" description="Disordered" evidence="7">
    <location>
        <begin position="151"/>
        <end position="190"/>
    </location>
</feature>
<accession>A0A8H6JM43</accession>
<organism evidence="10 11">
    <name type="scientific">Colletotrichum musicola</name>
    <dbReference type="NCBI Taxonomy" id="2175873"/>
    <lineage>
        <taxon>Eukaryota</taxon>
        <taxon>Fungi</taxon>
        <taxon>Dikarya</taxon>
        <taxon>Ascomycota</taxon>
        <taxon>Pezizomycotina</taxon>
        <taxon>Sordariomycetes</taxon>
        <taxon>Hypocreomycetidae</taxon>
        <taxon>Glomerellales</taxon>
        <taxon>Glomerellaceae</taxon>
        <taxon>Colletotrichum</taxon>
        <taxon>Colletotrichum orchidearum species complex</taxon>
    </lineage>
</organism>
<feature type="transmembrane region" description="Helical" evidence="8">
    <location>
        <begin position="455"/>
        <end position="475"/>
    </location>
</feature>
<feature type="transmembrane region" description="Helical" evidence="8">
    <location>
        <begin position="126"/>
        <end position="145"/>
    </location>
</feature>
<name>A0A8H6JM43_9PEZI</name>
<dbReference type="GO" id="GO:0006629">
    <property type="term" value="P:lipid metabolic process"/>
    <property type="evidence" value="ECO:0007669"/>
    <property type="project" value="InterPro"/>
</dbReference>
<evidence type="ECO:0000256" key="1">
    <source>
        <dbReference type="ARBA" id="ARBA00004141"/>
    </source>
</evidence>
<dbReference type="AlphaFoldDB" id="A0A8H6JM43"/>
<evidence type="ECO:0000256" key="5">
    <source>
        <dbReference type="ARBA" id="ARBA00022989"/>
    </source>
</evidence>
<comment type="caution">
    <text evidence="10">The sequence shown here is derived from an EMBL/GenBank/DDBJ whole genome shotgun (WGS) entry which is preliminary data.</text>
</comment>
<feature type="domain" description="Wax synthase" evidence="9">
    <location>
        <begin position="370"/>
        <end position="456"/>
    </location>
</feature>
<keyword evidence="6 8" id="KW-0472">Membrane</keyword>
<evidence type="ECO:0000259" key="9">
    <source>
        <dbReference type="Pfam" id="PF13813"/>
    </source>
</evidence>
<evidence type="ECO:0000256" key="3">
    <source>
        <dbReference type="ARBA" id="ARBA00022679"/>
    </source>
</evidence>
<dbReference type="Pfam" id="PF13813">
    <property type="entry name" value="MBOAT_2"/>
    <property type="match status" value="1"/>
</dbReference>
<dbReference type="Proteomes" id="UP000639643">
    <property type="component" value="Unassembled WGS sequence"/>
</dbReference>
<comment type="similarity">
    <text evidence="2">Belongs to the wax synthase family.</text>
</comment>
<evidence type="ECO:0000256" key="2">
    <source>
        <dbReference type="ARBA" id="ARBA00007282"/>
    </source>
</evidence>
<keyword evidence="11" id="KW-1185">Reference proteome</keyword>
<keyword evidence="4 8" id="KW-0812">Transmembrane</keyword>
<proteinExistence type="inferred from homology"/>
<feature type="transmembrane region" description="Helical" evidence="8">
    <location>
        <begin position="422"/>
        <end position="443"/>
    </location>
</feature>
<dbReference type="GO" id="GO:0008374">
    <property type="term" value="F:O-acyltransferase activity"/>
    <property type="evidence" value="ECO:0007669"/>
    <property type="project" value="InterPro"/>
</dbReference>
<dbReference type="InterPro" id="IPR032805">
    <property type="entry name" value="Wax_synthase_dom"/>
</dbReference>
<feature type="compositionally biased region" description="Basic residues" evidence="7">
    <location>
        <begin position="176"/>
        <end position="188"/>
    </location>
</feature>
<dbReference type="OrthoDB" id="2796277at2759"/>
<evidence type="ECO:0000256" key="4">
    <source>
        <dbReference type="ARBA" id="ARBA00022692"/>
    </source>
</evidence>
<dbReference type="EMBL" id="WIGM01000702">
    <property type="protein sequence ID" value="KAF6815407.1"/>
    <property type="molecule type" value="Genomic_DNA"/>
</dbReference>
<dbReference type="PANTHER" id="PTHR31595">
    <property type="entry name" value="LONG-CHAIN-ALCOHOL O-FATTY-ACYLTRANSFERASE 3-RELATED"/>
    <property type="match status" value="1"/>
</dbReference>
<feature type="transmembrane region" description="Helical" evidence="8">
    <location>
        <begin position="327"/>
        <end position="348"/>
    </location>
</feature>
<feature type="transmembrane region" description="Helical" evidence="8">
    <location>
        <begin position="87"/>
        <end position="106"/>
    </location>
</feature>
<evidence type="ECO:0000256" key="6">
    <source>
        <dbReference type="ARBA" id="ARBA00023136"/>
    </source>
</evidence>
<sequence>MAADITTTLGLPNMTMPILANMSRPGTDLVNASTPFLAHIVRDSYRALFKARVAAGEMKPFVLPYGIFGTFILPILYMSIPHRRRPWLYAARWLVLAFIVVFNLKILRETSSTNMSMGYSSGLSAFWGMLLNVTNLVFTAPQFDFERVARRKVNRTPSPKPSRKSSRSNSPASNGLRKRAGSKKRRNSKVVAPDVHLDEYEYYWQSYPENGSFVDRLGWVVDLYTNFRGVGWSWAVPSVPSPAPPERPHTEELVKMETIQYETFVGCHTYRDQRDFLLRKLIPISISYLILDWFKVKSVEDPYFIFGNHPFPLPPHLASTPVWLLTLYRHTGIICTLYAAIVMTFSLHDLFQYFVLSRVFPLRGELWQYSTVFGSFSQVLDRGLAGFWGAWWHQTFRHSFSAPGNWLVEHGYLKKGTRGTKLIIMSIAFWLSGLLHGAGSVTAIPDTNWLKPCSFFWASGVGVLLQHAVCTALKPRISRLPRSVRRLGNLLFVFAWLQVTVKPLADDFAETGLWLVEPVPLSVVRALGFGRGETSWWKPDMEALGHWHRGEHWWESGFGY</sequence>
<dbReference type="PANTHER" id="PTHR31595:SF67">
    <property type="entry name" value="WAX SYNTHASE DOMAIN-CONTAINING PROTEIN"/>
    <property type="match status" value="1"/>
</dbReference>
<reference evidence="10" key="1">
    <citation type="journal article" date="2020" name="Phytopathology">
        <title>Genome Sequence Resources of Colletotrichum truncatum, C. plurivorum, C. musicola, and C. sojae: Four Species Pathogenic to Soybean (Glycine max).</title>
        <authorList>
            <person name="Rogerio F."/>
            <person name="Boufleur T.R."/>
            <person name="Ciampi-Guillardi M."/>
            <person name="Sukno S.A."/>
            <person name="Thon M.R."/>
            <person name="Massola Junior N.S."/>
            <person name="Baroncelli R."/>
        </authorList>
    </citation>
    <scope>NUCLEOTIDE SEQUENCE</scope>
    <source>
        <strain evidence="10">LFN0074</strain>
    </source>
</reference>
<evidence type="ECO:0000313" key="10">
    <source>
        <dbReference type="EMBL" id="KAF6815407.1"/>
    </source>
</evidence>
<keyword evidence="3" id="KW-0808">Transferase</keyword>
<evidence type="ECO:0000256" key="7">
    <source>
        <dbReference type="SAM" id="MobiDB-lite"/>
    </source>
</evidence>
<gene>
    <name evidence="10" type="ORF">CMUS01_12448</name>
</gene>
<evidence type="ECO:0000313" key="11">
    <source>
        <dbReference type="Proteomes" id="UP000639643"/>
    </source>
</evidence>
<feature type="transmembrane region" description="Helical" evidence="8">
    <location>
        <begin position="62"/>
        <end position="80"/>
    </location>
</feature>
<comment type="subcellular location">
    <subcellularLocation>
        <location evidence="1">Membrane</location>
        <topology evidence="1">Multi-pass membrane protein</topology>
    </subcellularLocation>
</comment>
<protein>
    <recommendedName>
        <fullName evidence="9">Wax synthase domain-containing protein</fullName>
    </recommendedName>
</protein>
<dbReference type="InterPro" id="IPR044851">
    <property type="entry name" value="Wax_synthase"/>
</dbReference>